<dbReference type="EMBL" id="CP029463">
    <property type="protein sequence ID" value="AWM14731.1"/>
    <property type="molecule type" value="Genomic_DNA"/>
</dbReference>
<dbReference type="Proteomes" id="UP000245429">
    <property type="component" value="Chromosome"/>
</dbReference>
<gene>
    <name evidence="1" type="ORF">DI487_13265</name>
</gene>
<dbReference type="KEGG" id="fse:DI487_13265"/>
<dbReference type="OrthoDB" id="710855at2"/>
<reference evidence="1 2" key="1">
    <citation type="submission" date="2018-05" db="EMBL/GenBank/DDBJ databases">
        <title>Flavobacterium sp. MEBiC07310.</title>
        <authorList>
            <person name="Baek K."/>
        </authorList>
    </citation>
    <scope>NUCLEOTIDE SEQUENCE [LARGE SCALE GENOMIC DNA]</scope>
    <source>
        <strain evidence="1 2">MEBiC07310</strain>
    </source>
</reference>
<accession>A0A2U8QXE6</accession>
<dbReference type="RefSeq" id="WP_109570069.1">
    <property type="nucleotide sequence ID" value="NZ_CP029463.1"/>
</dbReference>
<proteinExistence type="predicted"/>
<evidence type="ECO:0000313" key="2">
    <source>
        <dbReference type="Proteomes" id="UP000245429"/>
    </source>
</evidence>
<organism evidence="1 2">
    <name type="scientific">Flavobacterium sediminis</name>
    <dbReference type="NCBI Taxonomy" id="2201181"/>
    <lineage>
        <taxon>Bacteria</taxon>
        <taxon>Pseudomonadati</taxon>
        <taxon>Bacteroidota</taxon>
        <taxon>Flavobacteriia</taxon>
        <taxon>Flavobacteriales</taxon>
        <taxon>Flavobacteriaceae</taxon>
        <taxon>Flavobacterium</taxon>
    </lineage>
</organism>
<evidence type="ECO:0000313" key="1">
    <source>
        <dbReference type="EMBL" id="AWM14731.1"/>
    </source>
</evidence>
<keyword evidence="2" id="KW-1185">Reference proteome</keyword>
<protein>
    <submittedName>
        <fullName evidence="1">Uncharacterized protein</fullName>
    </submittedName>
</protein>
<name>A0A2U8QXE6_9FLAO</name>
<sequence length="154" mass="17933">MKKNYILILYLLSFLSYSQEKIKTNFINYGKTKIEFNSTIKSFGENEILTDTFYAKWIFVKKEPNGNEQKMADAINPFEKEVKGNELGKIVFNSDGNEFTGIKYKCTSCNKFKFKILSFGKIDGELVILNICFLEEPKSNSDLDWLMKKFIILK</sequence>
<dbReference type="AlphaFoldDB" id="A0A2U8QXE6"/>